<feature type="compositionally biased region" description="Polar residues" evidence="1">
    <location>
        <begin position="70"/>
        <end position="79"/>
    </location>
</feature>
<feature type="region of interest" description="Disordered" evidence="1">
    <location>
        <begin position="54"/>
        <end position="79"/>
    </location>
</feature>
<evidence type="ECO:0000256" key="1">
    <source>
        <dbReference type="SAM" id="MobiDB-lite"/>
    </source>
</evidence>
<protein>
    <submittedName>
        <fullName evidence="2">Uncharacterized protein</fullName>
    </submittedName>
</protein>
<dbReference type="RefSeq" id="XP_008878258.1">
    <property type="nucleotide sequence ID" value="XM_008880036.1"/>
</dbReference>
<organism evidence="2">
    <name type="scientific">Aphanomyces invadans</name>
    <dbReference type="NCBI Taxonomy" id="157072"/>
    <lineage>
        <taxon>Eukaryota</taxon>
        <taxon>Sar</taxon>
        <taxon>Stramenopiles</taxon>
        <taxon>Oomycota</taxon>
        <taxon>Saprolegniomycetes</taxon>
        <taxon>Saprolegniales</taxon>
        <taxon>Verrucalvaceae</taxon>
        <taxon>Aphanomyces</taxon>
    </lineage>
</organism>
<dbReference type="AlphaFoldDB" id="A0A024TG32"/>
<proteinExistence type="predicted"/>
<sequence length="79" mass="9893">MRRGRMPVRRLRLLRLARRLGRARKRRQTNRMTWIWARMMSLCVMPLLYRKTRRSRDPRKKNVERLWPRTTCTSARRTL</sequence>
<gene>
    <name evidence="2" type="ORF">H310_12831</name>
</gene>
<evidence type="ECO:0000313" key="2">
    <source>
        <dbReference type="EMBL" id="ETV92993.1"/>
    </source>
</evidence>
<reference evidence="2" key="1">
    <citation type="submission" date="2013-12" db="EMBL/GenBank/DDBJ databases">
        <title>The Genome Sequence of Aphanomyces invadans NJM9701.</title>
        <authorList>
            <consortium name="The Broad Institute Genomics Platform"/>
            <person name="Russ C."/>
            <person name="Tyler B."/>
            <person name="van West P."/>
            <person name="Dieguez-Uribeondo J."/>
            <person name="Young S.K."/>
            <person name="Zeng Q."/>
            <person name="Gargeya S."/>
            <person name="Fitzgerald M."/>
            <person name="Abouelleil A."/>
            <person name="Alvarado L."/>
            <person name="Chapman S.B."/>
            <person name="Gainer-Dewar J."/>
            <person name="Goldberg J."/>
            <person name="Griggs A."/>
            <person name="Gujja S."/>
            <person name="Hansen M."/>
            <person name="Howarth C."/>
            <person name="Imamovic A."/>
            <person name="Ireland A."/>
            <person name="Larimer J."/>
            <person name="McCowan C."/>
            <person name="Murphy C."/>
            <person name="Pearson M."/>
            <person name="Poon T.W."/>
            <person name="Priest M."/>
            <person name="Roberts A."/>
            <person name="Saif S."/>
            <person name="Shea T."/>
            <person name="Sykes S."/>
            <person name="Wortman J."/>
            <person name="Nusbaum C."/>
            <person name="Birren B."/>
        </authorList>
    </citation>
    <scope>NUCLEOTIDE SEQUENCE [LARGE SCALE GENOMIC DNA]</scope>
    <source>
        <strain evidence="2">NJM9701</strain>
    </source>
</reference>
<dbReference type="EMBL" id="KI913995">
    <property type="protein sequence ID" value="ETV92993.1"/>
    <property type="molecule type" value="Genomic_DNA"/>
</dbReference>
<dbReference type="GeneID" id="20089881"/>
<dbReference type="VEuPathDB" id="FungiDB:H310_12831"/>
<accession>A0A024TG32</accession>
<name>A0A024TG32_9STRA</name>